<dbReference type="PANTHER" id="PTHR43790">
    <property type="entry name" value="CARBOHYDRATE TRANSPORT ATP-BINDING PROTEIN MG119-RELATED"/>
    <property type="match status" value="1"/>
</dbReference>
<evidence type="ECO:0000256" key="2">
    <source>
        <dbReference type="ARBA" id="ARBA00022448"/>
    </source>
</evidence>
<dbReference type="RefSeq" id="WP_012700800.1">
    <property type="nucleotide sequence ID" value="NC_012560.1"/>
</dbReference>
<keyword evidence="8" id="KW-1278">Translocase</keyword>
<dbReference type="InterPro" id="IPR003593">
    <property type="entry name" value="AAA+_ATPase"/>
</dbReference>
<evidence type="ECO:0000313" key="12">
    <source>
        <dbReference type="Proteomes" id="UP000002424"/>
    </source>
</evidence>
<comment type="subcellular location">
    <subcellularLocation>
        <location evidence="1">Cell membrane</location>
        <topology evidence="1">Peripheral membrane protein</topology>
    </subcellularLocation>
</comment>
<dbReference type="EnsemblBacteria" id="ACO78401">
    <property type="protein sequence ID" value="ACO78401"/>
    <property type="gene ID" value="Avin_22100"/>
</dbReference>
<gene>
    <name evidence="11" type="ordered locus">Avin_22100</name>
</gene>
<keyword evidence="5" id="KW-0677">Repeat</keyword>
<evidence type="ECO:0000313" key="11">
    <source>
        <dbReference type="EMBL" id="ACO78401.1"/>
    </source>
</evidence>
<dbReference type="InterPro" id="IPR003439">
    <property type="entry name" value="ABC_transporter-like_ATP-bd"/>
</dbReference>
<dbReference type="InterPro" id="IPR017871">
    <property type="entry name" value="ABC_transporter-like_CS"/>
</dbReference>
<dbReference type="InterPro" id="IPR027417">
    <property type="entry name" value="P-loop_NTPase"/>
</dbReference>
<reference evidence="11 12" key="1">
    <citation type="journal article" date="2009" name="J. Bacteriol.">
        <title>Genome sequence of Azotobacter vinelandii, an obligate aerobe specialized to support diverse anaerobic metabolic processes.</title>
        <authorList>
            <person name="Setubal J.C."/>
            <person name="dos Santos P."/>
            <person name="Goldman B.S."/>
            <person name="Ertesvag H."/>
            <person name="Espin G."/>
            <person name="Rubio L.M."/>
            <person name="Valla S."/>
            <person name="Almeida N.F."/>
            <person name="Balasubramanian D."/>
            <person name="Cromes L."/>
            <person name="Curatti L."/>
            <person name="Du Z."/>
            <person name="Godsy E."/>
            <person name="Goodner B."/>
            <person name="Hellner-Burris K."/>
            <person name="Hernandez J.A."/>
            <person name="Houmiel K."/>
            <person name="Imperial J."/>
            <person name="Kennedy C."/>
            <person name="Larson T.J."/>
            <person name="Latreille P."/>
            <person name="Ligon L.S."/>
            <person name="Lu J."/>
            <person name="Maerk M."/>
            <person name="Miller N.M."/>
            <person name="Norton S."/>
            <person name="O'Carroll I.P."/>
            <person name="Paulsen I."/>
            <person name="Raulfs E.C."/>
            <person name="Roemer R."/>
            <person name="Rosser J."/>
            <person name="Segura D."/>
            <person name="Slater S."/>
            <person name="Stricklin S.L."/>
            <person name="Studholme D.J."/>
            <person name="Sun J."/>
            <person name="Viana C.J."/>
            <person name="Wallin E."/>
            <person name="Wang B."/>
            <person name="Wheeler C."/>
            <person name="Zhu H."/>
            <person name="Dean D.R."/>
            <person name="Dixon R."/>
            <person name="Wood D."/>
        </authorList>
    </citation>
    <scope>NUCLEOTIDE SEQUENCE [LARGE SCALE GENOMIC DNA]</scope>
    <source>
        <strain evidence="12">DJ / ATCC BAA-1303</strain>
    </source>
</reference>
<evidence type="ECO:0000256" key="8">
    <source>
        <dbReference type="ARBA" id="ARBA00022967"/>
    </source>
</evidence>
<dbReference type="PANTHER" id="PTHR43790:SF3">
    <property type="entry name" value="D-ALLOSE IMPORT ATP-BINDING PROTEIN ALSA-RELATED"/>
    <property type="match status" value="1"/>
</dbReference>
<keyword evidence="6" id="KW-0547">Nucleotide-binding</keyword>
<evidence type="ECO:0000256" key="3">
    <source>
        <dbReference type="ARBA" id="ARBA00022475"/>
    </source>
</evidence>
<evidence type="ECO:0000259" key="10">
    <source>
        <dbReference type="PROSITE" id="PS50893"/>
    </source>
</evidence>
<dbReference type="EMBL" id="CP001157">
    <property type="protein sequence ID" value="ACO78401.1"/>
    <property type="molecule type" value="Genomic_DNA"/>
</dbReference>
<evidence type="ECO:0000256" key="4">
    <source>
        <dbReference type="ARBA" id="ARBA00022597"/>
    </source>
</evidence>
<dbReference type="SMART" id="SM00382">
    <property type="entry name" value="AAA"/>
    <property type="match status" value="2"/>
</dbReference>
<proteinExistence type="predicted"/>
<protein>
    <submittedName>
        <fullName evidence="11">ABC transporter protein</fullName>
    </submittedName>
</protein>
<dbReference type="Pfam" id="PF00005">
    <property type="entry name" value="ABC_tran"/>
    <property type="match status" value="2"/>
</dbReference>
<keyword evidence="4" id="KW-0762">Sugar transport</keyword>
<keyword evidence="9" id="KW-0472">Membrane</keyword>
<evidence type="ECO:0000256" key="1">
    <source>
        <dbReference type="ARBA" id="ARBA00004202"/>
    </source>
</evidence>
<feature type="domain" description="ABC transporter" evidence="10">
    <location>
        <begin position="8"/>
        <end position="244"/>
    </location>
</feature>
<dbReference type="PROSITE" id="PS50893">
    <property type="entry name" value="ABC_TRANSPORTER_2"/>
    <property type="match status" value="2"/>
</dbReference>
<dbReference type="GO" id="GO:0016887">
    <property type="term" value="F:ATP hydrolysis activity"/>
    <property type="evidence" value="ECO:0007669"/>
    <property type="project" value="InterPro"/>
</dbReference>
<sequence>MASTTLLLEAERIAKAYGGVPALRDGRLALKAGTVHALCGGNGAGKSTFLSILMGITQRDAGTIRLDGREVHFQRPSDALDAGIAIITQELEPIPDLTVAENIWLGREPRHVNCLIDNRELNRRTQALLDDLGFEVDAKLPMRRLSVAQTQLVEIAKAFSYDCRVMIMDEPTSAIGERETETLFAAIRRLTARGAGIIYVSHRLSELAQIADEYSIFRDGAFVESGLMADIDRGHLVRGIVGRELQPINHKQNRQCTPEICLDVAGLTRDGEFQDISLQVRKGEILGIYGLMGSGRSEFLNCIYGLTAPDAGLAQLNGQELPIGDPAATIRAGISLVTEDRKETGLVLGSSITENIALAAYDKLSNLSIINMRKERNLAESMAQRLRIKTASLDLPVSSMSGGNQQKVVLAKCLSTEPVCLFCDEPTRGIDEGAKQEIYRLLDEFVRTGGAAIVVSSEAPEVLHLSDRIAIFKAGRLAVTVDNDQTITQEALLSLAS</sequence>
<keyword evidence="3" id="KW-1003">Cell membrane</keyword>
<keyword evidence="2" id="KW-0813">Transport</keyword>
<dbReference type="CDD" id="cd03216">
    <property type="entry name" value="ABC_Carb_Monos_I"/>
    <property type="match status" value="1"/>
</dbReference>
<dbReference type="STRING" id="322710.Avin_22100"/>
<dbReference type="PROSITE" id="PS00211">
    <property type="entry name" value="ABC_TRANSPORTER_1"/>
    <property type="match status" value="1"/>
</dbReference>
<evidence type="ECO:0000256" key="6">
    <source>
        <dbReference type="ARBA" id="ARBA00022741"/>
    </source>
</evidence>
<dbReference type="FunFam" id="3.40.50.300:FF:000127">
    <property type="entry name" value="Ribose import ATP-binding protein RbsA"/>
    <property type="match status" value="1"/>
</dbReference>
<feature type="domain" description="ABC transporter" evidence="10">
    <location>
        <begin position="245"/>
        <end position="496"/>
    </location>
</feature>
<name>C1DG90_AZOVD</name>
<dbReference type="KEGG" id="avn:Avin_22100"/>
<accession>C1DG90</accession>
<organism evidence="11 12">
    <name type="scientific">Azotobacter vinelandii (strain DJ / ATCC BAA-1303)</name>
    <dbReference type="NCBI Taxonomy" id="322710"/>
    <lineage>
        <taxon>Bacteria</taxon>
        <taxon>Pseudomonadati</taxon>
        <taxon>Pseudomonadota</taxon>
        <taxon>Gammaproteobacteria</taxon>
        <taxon>Pseudomonadales</taxon>
        <taxon>Pseudomonadaceae</taxon>
        <taxon>Azotobacter</taxon>
    </lineage>
</organism>
<dbReference type="GeneID" id="88185414"/>
<dbReference type="CDD" id="cd03215">
    <property type="entry name" value="ABC_Carb_Monos_II"/>
    <property type="match status" value="1"/>
</dbReference>
<dbReference type="Proteomes" id="UP000002424">
    <property type="component" value="Chromosome"/>
</dbReference>
<dbReference type="SUPFAM" id="SSF52540">
    <property type="entry name" value="P-loop containing nucleoside triphosphate hydrolases"/>
    <property type="match status" value="2"/>
</dbReference>
<keyword evidence="12" id="KW-1185">Reference proteome</keyword>
<evidence type="ECO:0000256" key="9">
    <source>
        <dbReference type="ARBA" id="ARBA00023136"/>
    </source>
</evidence>
<dbReference type="Gene3D" id="3.40.50.300">
    <property type="entry name" value="P-loop containing nucleotide triphosphate hydrolases"/>
    <property type="match status" value="2"/>
</dbReference>
<dbReference type="AlphaFoldDB" id="C1DG90"/>
<dbReference type="InterPro" id="IPR050107">
    <property type="entry name" value="ABC_carbohydrate_import_ATPase"/>
</dbReference>
<evidence type="ECO:0000256" key="7">
    <source>
        <dbReference type="ARBA" id="ARBA00022840"/>
    </source>
</evidence>
<dbReference type="GO" id="GO:0005524">
    <property type="term" value="F:ATP binding"/>
    <property type="evidence" value="ECO:0007669"/>
    <property type="project" value="UniProtKB-KW"/>
</dbReference>
<dbReference type="GO" id="GO:0005886">
    <property type="term" value="C:plasma membrane"/>
    <property type="evidence" value="ECO:0007669"/>
    <property type="project" value="UniProtKB-SubCell"/>
</dbReference>
<dbReference type="HOGENOM" id="CLU_000604_92_3_6"/>
<keyword evidence="7" id="KW-0067">ATP-binding</keyword>
<dbReference type="OrthoDB" id="9776369at2"/>
<evidence type="ECO:0000256" key="5">
    <source>
        <dbReference type="ARBA" id="ARBA00022737"/>
    </source>
</evidence>
<dbReference type="eggNOG" id="COG1129">
    <property type="taxonomic scope" value="Bacteria"/>
</dbReference>